<comment type="subcellular location">
    <subcellularLocation>
        <location evidence="1">Cell membrane</location>
        <topology evidence="1">Multi-pass membrane protein</topology>
    </subcellularLocation>
</comment>
<proteinExistence type="predicted"/>
<keyword evidence="2" id="KW-0813">Transport</keyword>
<dbReference type="EMBL" id="BAAAEO010000001">
    <property type="protein sequence ID" value="GAA0539630.1"/>
    <property type="molecule type" value="Genomic_DNA"/>
</dbReference>
<reference evidence="9" key="1">
    <citation type="journal article" date="2019" name="Int. J. Syst. Evol. Microbiol.">
        <title>The Global Catalogue of Microorganisms (GCM) 10K type strain sequencing project: providing services to taxonomists for standard genome sequencing and annotation.</title>
        <authorList>
            <consortium name="The Broad Institute Genomics Platform"/>
            <consortium name="The Broad Institute Genome Sequencing Center for Infectious Disease"/>
            <person name="Wu L."/>
            <person name="Ma J."/>
        </authorList>
    </citation>
    <scope>NUCLEOTIDE SEQUENCE [LARGE SCALE GENOMIC DNA]</scope>
    <source>
        <strain evidence="9">JCM 14331</strain>
    </source>
</reference>
<evidence type="ECO:0000313" key="8">
    <source>
        <dbReference type="EMBL" id="GAA0539630.1"/>
    </source>
</evidence>
<evidence type="ECO:0000256" key="2">
    <source>
        <dbReference type="ARBA" id="ARBA00022448"/>
    </source>
</evidence>
<evidence type="ECO:0000256" key="5">
    <source>
        <dbReference type="ARBA" id="ARBA00022989"/>
    </source>
</evidence>
<keyword evidence="3" id="KW-1003">Cell membrane</keyword>
<gene>
    <name evidence="8" type="ORF">GCM10009098_03950</name>
</gene>
<feature type="transmembrane region" description="Helical" evidence="7">
    <location>
        <begin position="176"/>
        <end position="201"/>
    </location>
</feature>
<evidence type="ECO:0000256" key="3">
    <source>
        <dbReference type="ARBA" id="ARBA00022475"/>
    </source>
</evidence>
<keyword evidence="9" id="KW-1185">Reference proteome</keyword>
<protein>
    <submittedName>
        <fullName evidence="8">Energy-coupling factor ABC transporter permease</fullName>
    </submittedName>
</protein>
<organism evidence="8 9">
    <name type="scientific">Rheinheimera aquimaris</name>
    <dbReference type="NCBI Taxonomy" id="412437"/>
    <lineage>
        <taxon>Bacteria</taxon>
        <taxon>Pseudomonadati</taxon>
        <taxon>Pseudomonadota</taxon>
        <taxon>Gammaproteobacteria</taxon>
        <taxon>Chromatiales</taxon>
        <taxon>Chromatiaceae</taxon>
        <taxon>Rheinheimera</taxon>
    </lineage>
</organism>
<evidence type="ECO:0000313" key="9">
    <source>
        <dbReference type="Proteomes" id="UP001501169"/>
    </source>
</evidence>
<evidence type="ECO:0000256" key="6">
    <source>
        <dbReference type="ARBA" id="ARBA00023136"/>
    </source>
</evidence>
<dbReference type="Gene3D" id="1.10.1760.20">
    <property type="match status" value="1"/>
</dbReference>
<dbReference type="InterPro" id="IPR002751">
    <property type="entry name" value="CbiM/NikMN"/>
</dbReference>
<feature type="transmembrane region" description="Helical" evidence="7">
    <location>
        <begin position="134"/>
        <end position="156"/>
    </location>
</feature>
<accession>A0ABP3NAL3</accession>
<feature type="transmembrane region" description="Helical" evidence="7">
    <location>
        <begin position="106"/>
        <end position="127"/>
    </location>
</feature>
<sequence>MNTIMTSWQICGALITLALLWYYFPREFIPKLLAEPGYQHLVLASAVALSLFWSVQAGIKEGLNLHFLLVTTVVLCHGWRIAIWLCLLPMLLLIGFGKLAWQDSGLYALCSFILPGLFSYTLFLASYRYLSRHLFIYIFVAGFITAALTIVLQISLTSLWFGLEGRYSWQIIIDNYWQLALLIWFPEALLNGSAITLMAIYRPHWLRTFYDREYLSPDR</sequence>
<evidence type="ECO:0000256" key="1">
    <source>
        <dbReference type="ARBA" id="ARBA00004651"/>
    </source>
</evidence>
<keyword evidence="5 7" id="KW-1133">Transmembrane helix</keyword>
<feature type="transmembrane region" description="Helical" evidence="7">
    <location>
        <begin position="36"/>
        <end position="55"/>
    </location>
</feature>
<keyword evidence="6 7" id="KW-0472">Membrane</keyword>
<comment type="caution">
    <text evidence="8">The sequence shown here is derived from an EMBL/GenBank/DDBJ whole genome shotgun (WGS) entry which is preliminary data.</text>
</comment>
<keyword evidence="4 7" id="KW-0812">Transmembrane</keyword>
<evidence type="ECO:0000256" key="4">
    <source>
        <dbReference type="ARBA" id="ARBA00022692"/>
    </source>
</evidence>
<name>A0ABP3NAL3_9GAMM</name>
<dbReference type="Pfam" id="PF01891">
    <property type="entry name" value="CbiM"/>
    <property type="match status" value="1"/>
</dbReference>
<feature type="transmembrane region" description="Helical" evidence="7">
    <location>
        <begin position="7"/>
        <end position="24"/>
    </location>
</feature>
<feature type="transmembrane region" description="Helical" evidence="7">
    <location>
        <begin position="67"/>
        <end position="94"/>
    </location>
</feature>
<dbReference type="Proteomes" id="UP001501169">
    <property type="component" value="Unassembled WGS sequence"/>
</dbReference>
<evidence type="ECO:0000256" key="7">
    <source>
        <dbReference type="SAM" id="Phobius"/>
    </source>
</evidence>